<keyword evidence="1" id="KW-1185">Reference proteome</keyword>
<gene>
    <name evidence="2" type="primary">fn1b</name>
    <name evidence="2" type="synonym">cb1057</name>
    <name evidence="2" type="synonym">fn1l</name>
    <name evidence="2" type="synonym">fn3</name>
    <name evidence="2" type="synonym">wu:fa14f11</name>
    <name evidence="2" type="synonym">wu:fb03c02</name>
</gene>
<name>A0AC58GTE5_DANRE</name>
<organism evidence="1 2">
    <name type="scientific">Danio rerio</name>
    <name type="common">Zebrafish</name>
    <name type="synonym">Brachydanio rerio</name>
    <dbReference type="NCBI Taxonomy" id="7955"/>
    <lineage>
        <taxon>Eukaryota</taxon>
        <taxon>Metazoa</taxon>
        <taxon>Chordata</taxon>
        <taxon>Craniata</taxon>
        <taxon>Vertebrata</taxon>
        <taxon>Euteleostomi</taxon>
        <taxon>Actinopterygii</taxon>
        <taxon>Neopterygii</taxon>
        <taxon>Teleostei</taxon>
        <taxon>Ostariophysi</taxon>
        <taxon>Cypriniformes</taxon>
        <taxon>Danionidae</taxon>
        <taxon>Danioninae</taxon>
        <taxon>Danio</taxon>
    </lineage>
</organism>
<accession>A0AC58GTE5</accession>
<protein>
    <submittedName>
        <fullName evidence="2">Fibronectin 1b isoform X2</fullName>
    </submittedName>
</protein>
<reference evidence="2" key="1">
    <citation type="submission" date="2025-08" db="UniProtKB">
        <authorList>
            <consortium name="RefSeq"/>
        </authorList>
    </citation>
    <scope>IDENTIFICATION</scope>
    <source>
        <strain evidence="2">Tuebingen</strain>
        <tissue evidence="2">Fibroblasts and whole tissue</tissue>
    </source>
</reference>
<evidence type="ECO:0000313" key="1">
    <source>
        <dbReference type="Proteomes" id="UP000000437"/>
    </source>
</evidence>
<sequence>MTRESVKRLLLLLCIGGSVHCMPQSAGKSKRQAQQQQIHLDTVYEEARSLAIHESGCNDNGRVYRMNDEWERPYMDSTLKCTCEGASGVKCRSKPAAEESCYDKFNARSYRVGETYERPKDNMIWDCTCIGSGKGKISCTIANRCHEGGNSYRIGDTWTRPHDTGDYMLECVCLGNGKGEWTCKPVAERCYDDSLGSSYVVGQTWQKPYQGWMIVDCTCLGEGNGRITCTSRNRCNDQDTRTSYRIGETWSKIDSSGHTLQCLCTGNGRGEWKCDRHAASHVIPAIGTGSAVTHRVTPVMNQVNVLNELIEEGNCKTDSGVSYYNGMSWIRTQGTKEMLCTCVGGGISCEEQDGQSQVYGGNSGGQPCVFPFVFSGNTHYSCISEGRSDGQLWCSTTSDYDSDGLYSFCTQKNLLVTTRGGNSNGALCQFPFKYNGRNYTDCTAEGRRDGMKWCGTTADYDREQKYGFCPMAAHEEVCTVNDVMYRVGDEWDKRHDTLGHMMRCTCQGNGRGEWNCISHTQLKDQCVVNGQTYDVNETFDKRHDQGYMMNCTCFGQGRGRWKCDAIDQCQEPETKVFYQIGQTWNKVIQGTPYRCSCYGNGIGEMACEPLQSTAPVRVIITEAGNQPNSHPIQWNAPPSAHITQYILKWRVKNTRTPWKEVTIPGHINSYTISGLKAGLTYEGQLISILRYGPREVTRFDFTTTYGSLAKAEGETTQPRQVVDTSESVTEITSNSFVISWVSASDTVSGFRVEYELSEEGAQKRVLDLPRTTTSVNIQDLLPGRRYNVDVYEVNPEGDTKLILTTTQTTAPDAPTNHEVSNVQETSIVIRWSKPKAPITGYRVVYTPSVEGSSTELILPETQTSVTLGDLRPGLSYNISIYSVEDNLESEPLVLQASTAGEQQPEEIQAPTDLQFYEVTDVKITITWTGPPNEVSGYRVTFAPVSTDGQAQRPLQLPVTHNAYAELMRLQPGTLYRFHIYAVSGGVESEPLIGEKSTKPDAPTDLRFTDITDDSALVIWSFPRAQVTGYRLFISIGSSSPKQLRIPGHKSQYKLPNLQPDTEYRVTLHSEQGNTLSEGITDTFRTTQPTGNAPRFNTEVTDTAIIVTWIPVAKFSYRMSVKPSQSGETPREETSGSGRIYISGLTPGLEYIYSLQPLFSGRKHGSPITNKVVTSLSPPTDLNVEPNSVNGELNVRWRGTKSPDITGYRVTGTPINGQRGVSLEESVRGDETSCILENLSPGVDYNISVYTVKNHLESEPISTSVTQDVPKVGDLSFVDFTDTTIGIRWTPLKYQAVTGYHITVVTSGQNFPILEDVVNSSVNYYTIRGLEPGINYDISVSTITDEAESVPSVITQQTQTGDLFQIGFLLHFEG</sequence>
<dbReference type="RefSeq" id="XP_073772997.1">
    <property type="nucleotide sequence ID" value="XM_073916896.1"/>
</dbReference>
<proteinExistence type="predicted"/>
<evidence type="ECO:0000313" key="2">
    <source>
        <dbReference type="RefSeq" id="XP_073772997.1"/>
    </source>
</evidence>
<dbReference type="Proteomes" id="UP000000437">
    <property type="component" value="Chromosome 1"/>
</dbReference>